<dbReference type="Pfam" id="PF01476">
    <property type="entry name" value="LysM"/>
    <property type="match status" value="1"/>
</dbReference>
<dbReference type="InterPro" id="IPR036779">
    <property type="entry name" value="LysM_dom_sf"/>
</dbReference>
<comment type="caution">
    <text evidence="3">The sequence shown here is derived from an EMBL/GenBank/DDBJ whole genome shotgun (WGS) entry which is preliminary data.</text>
</comment>
<evidence type="ECO:0000313" key="3">
    <source>
        <dbReference type="EMBL" id="GAV86837.1"/>
    </source>
</evidence>
<dbReference type="EMBL" id="BDDD01004064">
    <property type="protein sequence ID" value="GAV86837.1"/>
    <property type="molecule type" value="Genomic_DNA"/>
</dbReference>
<evidence type="ECO:0000256" key="1">
    <source>
        <dbReference type="SAM" id="SignalP"/>
    </source>
</evidence>
<dbReference type="OrthoDB" id="1417267at2759"/>
<gene>
    <name evidence="3" type="ORF">CFOL_v3_30263</name>
</gene>
<dbReference type="CDD" id="cd00118">
    <property type="entry name" value="LysM"/>
    <property type="match status" value="1"/>
</dbReference>
<feature type="signal peptide" evidence="1">
    <location>
        <begin position="1"/>
        <end position="33"/>
    </location>
</feature>
<dbReference type="STRING" id="3775.A0A1Q3D2W2"/>
<dbReference type="PANTHER" id="PTHR33648">
    <property type="entry name" value="EMBRYO SAC 1"/>
    <property type="match status" value="1"/>
</dbReference>
<feature type="domain" description="LysM" evidence="2">
    <location>
        <begin position="50"/>
        <end position="91"/>
    </location>
</feature>
<name>A0A1Q3D2W2_CEPFO</name>
<sequence length="105" mass="11563">VLSPNLSLMASKFCSFVLLAMILLSCLRETCLAAYNGPAFELNQPCDKIYVVKEGETLDSISDKCDDPFILKHNPHINDPDDVFPGLVINLTPLTPLQLSKISLD</sequence>
<keyword evidence="1" id="KW-0732">Signal</keyword>
<dbReference type="Gene3D" id="3.10.350.10">
    <property type="entry name" value="LysM domain"/>
    <property type="match status" value="1"/>
</dbReference>
<dbReference type="InterPro" id="IPR018392">
    <property type="entry name" value="LysM"/>
</dbReference>
<keyword evidence="4" id="KW-1185">Reference proteome</keyword>
<proteinExistence type="predicted"/>
<protein>
    <submittedName>
        <fullName evidence="3">LysM domain-containing protein</fullName>
    </submittedName>
</protein>
<accession>A0A1Q3D2W2</accession>
<evidence type="ECO:0000313" key="4">
    <source>
        <dbReference type="Proteomes" id="UP000187406"/>
    </source>
</evidence>
<evidence type="ECO:0000259" key="2">
    <source>
        <dbReference type="Pfam" id="PF01476"/>
    </source>
</evidence>
<organism evidence="3 4">
    <name type="scientific">Cephalotus follicularis</name>
    <name type="common">Albany pitcher plant</name>
    <dbReference type="NCBI Taxonomy" id="3775"/>
    <lineage>
        <taxon>Eukaryota</taxon>
        <taxon>Viridiplantae</taxon>
        <taxon>Streptophyta</taxon>
        <taxon>Embryophyta</taxon>
        <taxon>Tracheophyta</taxon>
        <taxon>Spermatophyta</taxon>
        <taxon>Magnoliopsida</taxon>
        <taxon>eudicotyledons</taxon>
        <taxon>Gunneridae</taxon>
        <taxon>Pentapetalae</taxon>
        <taxon>rosids</taxon>
        <taxon>fabids</taxon>
        <taxon>Oxalidales</taxon>
        <taxon>Cephalotaceae</taxon>
        <taxon>Cephalotus</taxon>
    </lineage>
</organism>
<dbReference type="PANTHER" id="PTHR33648:SF15">
    <property type="entry name" value="OS04G0572800 PROTEIN"/>
    <property type="match status" value="1"/>
</dbReference>
<feature type="chain" id="PRO_5012795082" evidence="1">
    <location>
        <begin position="34"/>
        <end position="105"/>
    </location>
</feature>
<feature type="non-terminal residue" evidence="3">
    <location>
        <position position="1"/>
    </location>
</feature>
<reference evidence="4" key="1">
    <citation type="submission" date="2016-04" db="EMBL/GenBank/DDBJ databases">
        <title>Cephalotus genome sequencing.</title>
        <authorList>
            <person name="Fukushima K."/>
            <person name="Hasebe M."/>
            <person name="Fang X."/>
        </authorList>
    </citation>
    <scope>NUCLEOTIDE SEQUENCE [LARGE SCALE GENOMIC DNA]</scope>
    <source>
        <strain evidence="4">cv. St1</strain>
    </source>
</reference>
<dbReference type="AlphaFoldDB" id="A0A1Q3D2W2"/>
<dbReference type="Proteomes" id="UP000187406">
    <property type="component" value="Unassembled WGS sequence"/>
</dbReference>
<dbReference type="InParanoid" id="A0A1Q3D2W2"/>